<keyword evidence="2" id="KW-1185">Reference proteome</keyword>
<gene>
    <name evidence="1" type="ORF">L3X38_017462</name>
</gene>
<evidence type="ECO:0000313" key="2">
    <source>
        <dbReference type="Proteomes" id="UP001054821"/>
    </source>
</evidence>
<proteinExistence type="predicted"/>
<evidence type="ECO:0000313" key="1">
    <source>
        <dbReference type="EMBL" id="KAI5338191.1"/>
    </source>
</evidence>
<dbReference type="EMBL" id="JAJFAZ020000003">
    <property type="protein sequence ID" value="KAI5338191.1"/>
    <property type="molecule type" value="Genomic_DNA"/>
</dbReference>
<dbReference type="AlphaFoldDB" id="A0AAD4W9S2"/>
<organism evidence="1 2">
    <name type="scientific">Prunus dulcis</name>
    <name type="common">Almond</name>
    <name type="synonym">Amygdalus dulcis</name>
    <dbReference type="NCBI Taxonomy" id="3755"/>
    <lineage>
        <taxon>Eukaryota</taxon>
        <taxon>Viridiplantae</taxon>
        <taxon>Streptophyta</taxon>
        <taxon>Embryophyta</taxon>
        <taxon>Tracheophyta</taxon>
        <taxon>Spermatophyta</taxon>
        <taxon>Magnoliopsida</taxon>
        <taxon>eudicotyledons</taxon>
        <taxon>Gunneridae</taxon>
        <taxon>Pentapetalae</taxon>
        <taxon>rosids</taxon>
        <taxon>fabids</taxon>
        <taxon>Rosales</taxon>
        <taxon>Rosaceae</taxon>
        <taxon>Amygdaloideae</taxon>
        <taxon>Amygdaleae</taxon>
        <taxon>Prunus</taxon>
    </lineage>
</organism>
<sequence length="81" mass="7822">MRYEIGSTGTIVLLGERVVLTTLAFDLNALAANGGGGKWPAVMAGGGIQAVVAGGGIPAVVVGGGIPAVVAYDGIPTKMVG</sequence>
<name>A0AAD4W9S2_PRUDU</name>
<accession>A0AAD4W9S2</accession>
<reference evidence="1 2" key="1">
    <citation type="journal article" date="2022" name="G3 (Bethesda)">
        <title>Whole-genome sequence and methylome profiling of the almond [Prunus dulcis (Mill.) D.A. Webb] cultivar 'Nonpareil'.</title>
        <authorList>
            <person name="D'Amico-Willman K.M."/>
            <person name="Ouma W.Z."/>
            <person name="Meulia T."/>
            <person name="Sideli G.M."/>
            <person name="Gradziel T.M."/>
            <person name="Fresnedo-Ramirez J."/>
        </authorList>
    </citation>
    <scope>NUCLEOTIDE SEQUENCE [LARGE SCALE GENOMIC DNA]</scope>
    <source>
        <strain evidence="1">Clone GOH B32 T37-40</strain>
    </source>
</reference>
<protein>
    <submittedName>
        <fullName evidence="1">Uncharacterized protein</fullName>
    </submittedName>
</protein>
<comment type="caution">
    <text evidence="1">The sequence shown here is derived from an EMBL/GenBank/DDBJ whole genome shotgun (WGS) entry which is preliminary data.</text>
</comment>
<dbReference type="Proteomes" id="UP001054821">
    <property type="component" value="Chromosome 3"/>
</dbReference>